<dbReference type="AlphaFoldDB" id="A0A518ESP6"/>
<evidence type="ECO:0000256" key="1">
    <source>
        <dbReference type="SAM" id="Phobius"/>
    </source>
</evidence>
<dbReference type="GO" id="GO:0016810">
    <property type="term" value="F:hydrolase activity, acting on carbon-nitrogen (but not peptide) bonds"/>
    <property type="evidence" value="ECO:0007669"/>
    <property type="project" value="InterPro"/>
</dbReference>
<keyword evidence="1" id="KW-0812">Transmembrane</keyword>
<organism evidence="2 3">
    <name type="scientific">Saltatorellus ferox</name>
    <dbReference type="NCBI Taxonomy" id="2528018"/>
    <lineage>
        <taxon>Bacteria</taxon>
        <taxon>Pseudomonadati</taxon>
        <taxon>Planctomycetota</taxon>
        <taxon>Planctomycetia</taxon>
        <taxon>Planctomycetia incertae sedis</taxon>
        <taxon>Saltatorellus</taxon>
    </lineage>
</organism>
<proteinExistence type="predicted"/>
<name>A0A518ESP6_9BACT</name>
<dbReference type="Gene3D" id="3.20.20.140">
    <property type="entry name" value="Metal-dependent hydrolases"/>
    <property type="match status" value="1"/>
</dbReference>
<dbReference type="InterPro" id="IPR051781">
    <property type="entry name" value="Metallo-dep_Hydrolase"/>
</dbReference>
<keyword evidence="1" id="KW-1133">Transmembrane helix</keyword>
<evidence type="ECO:0008006" key="4">
    <source>
        <dbReference type="Google" id="ProtNLM"/>
    </source>
</evidence>
<dbReference type="Gene3D" id="2.30.40.10">
    <property type="entry name" value="Urease, subunit C, domain 1"/>
    <property type="match status" value="2"/>
</dbReference>
<dbReference type="EMBL" id="CP036434">
    <property type="protein sequence ID" value="QDV07109.1"/>
    <property type="molecule type" value="Genomic_DNA"/>
</dbReference>
<dbReference type="PANTHER" id="PTHR43135:SF3">
    <property type="entry name" value="ALPHA-D-RIBOSE 1-METHYLPHOSPHONATE 5-TRIPHOSPHATE DIPHOSPHATASE"/>
    <property type="match status" value="1"/>
</dbReference>
<dbReference type="Gene3D" id="1.20.58.520">
    <property type="entry name" value="Amidohydrolase"/>
    <property type="match status" value="1"/>
</dbReference>
<dbReference type="InterPro" id="IPR032466">
    <property type="entry name" value="Metal_Hydrolase"/>
</dbReference>
<dbReference type="Gene3D" id="3.30.110.90">
    <property type="entry name" value="Amidohydrolase"/>
    <property type="match status" value="1"/>
</dbReference>
<reference evidence="2 3" key="1">
    <citation type="submission" date="2019-02" db="EMBL/GenBank/DDBJ databases">
        <title>Deep-cultivation of Planctomycetes and their phenomic and genomic characterization uncovers novel biology.</title>
        <authorList>
            <person name="Wiegand S."/>
            <person name="Jogler M."/>
            <person name="Boedeker C."/>
            <person name="Pinto D."/>
            <person name="Vollmers J."/>
            <person name="Rivas-Marin E."/>
            <person name="Kohn T."/>
            <person name="Peeters S.H."/>
            <person name="Heuer A."/>
            <person name="Rast P."/>
            <person name="Oberbeckmann S."/>
            <person name="Bunk B."/>
            <person name="Jeske O."/>
            <person name="Meyerdierks A."/>
            <person name="Storesund J.E."/>
            <person name="Kallscheuer N."/>
            <person name="Luecker S."/>
            <person name="Lage O.M."/>
            <person name="Pohl T."/>
            <person name="Merkel B.J."/>
            <person name="Hornburger P."/>
            <person name="Mueller R.-W."/>
            <person name="Bruemmer F."/>
            <person name="Labrenz M."/>
            <person name="Spormann A.M."/>
            <person name="Op den Camp H."/>
            <person name="Overmann J."/>
            <person name="Amann R."/>
            <person name="Jetten M.S.M."/>
            <person name="Mascher T."/>
            <person name="Medema M.H."/>
            <person name="Devos D.P."/>
            <person name="Kaster A.-K."/>
            <person name="Ovreas L."/>
            <person name="Rohde M."/>
            <person name="Galperin M.Y."/>
            <person name="Jogler C."/>
        </authorList>
    </citation>
    <scope>NUCLEOTIDE SEQUENCE [LARGE SCALE GENOMIC DNA]</scope>
    <source>
        <strain evidence="2 3">Poly30</strain>
    </source>
</reference>
<dbReference type="InterPro" id="IPR011059">
    <property type="entry name" value="Metal-dep_hydrolase_composite"/>
</dbReference>
<protein>
    <recommendedName>
        <fullName evidence="4">Amidohydrolase-related domain-containing protein</fullName>
    </recommendedName>
</protein>
<keyword evidence="1" id="KW-0472">Membrane</keyword>
<dbReference type="SUPFAM" id="SSF51556">
    <property type="entry name" value="Metallo-dependent hydrolases"/>
    <property type="match status" value="1"/>
</dbReference>
<dbReference type="PANTHER" id="PTHR43135">
    <property type="entry name" value="ALPHA-D-RIBOSE 1-METHYLPHOSPHONATE 5-TRIPHOSPHATE DIPHOSPHATASE"/>
    <property type="match status" value="1"/>
</dbReference>
<sequence>MRSAPVTLSTGSGGRGLRYRWPLWLVTLVAAAALIRGLGDRPRTSAGQSVLAPALPWIVVGARLIVPHGDTLISRGGLAVLGRGARIEAVGDLASLGPLPEDVVTIDGTGGTLLPGLMDAWCVLRDPTDLDHALAAGVTTLRVMDSPGWLSRVLDERDAEGIPTPRCVAFGRDLRQHVARNPFQEGLQGEALREVIEADVARQTREGVAGFTLGHDASPEVLKGVLDATYRHRLPLSIRTPGKTYFRRVLNEGDAIGSIETYLGDWLRQPGKKREPGPPPTVEEIARNVAWAVEAERVTLTGLVEFMTSLRALESEPALLASDFVRNRYDIAPGEALVAPSEELARVAPLTRACWSQAAHQLRRSLPASFRRSFRAAVPLLEDIVRQLDRAGATLVVGTGAGAPYVRVGRSVVDEIVLLCEMGLSPPSALVAATSAAAAFIGLPLVGELVPEGVADLILVDGDPLVDPAALETIRLVARAGVWSTRESLDARLASNQTRMDREIEFVVTATIDSIGGSAEDAETRLARFVEAHGVTVRRETVETMRDIYESADVPRPEHAQVLRRFLAKHFPEAGSAGAPIATRE</sequence>
<accession>A0A518ESP6</accession>
<gene>
    <name evidence="2" type="ORF">Poly30_26280</name>
</gene>
<evidence type="ECO:0000313" key="2">
    <source>
        <dbReference type="EMBL" id="QDV07109.1"/>
    </source>
</evidence>
<dbReference type="Proteomes" id="UP000320390">
    <property type="component" value="Chromosome"/>
</dbReference>
<feature type="transmembrane region" description="Helical" evidence="1">
    <location>
        <begin position="21"/>
        <end position="39"/>
    </location>
</feature>
<dbReference type="SUPFAM" id="SSF51338">
    <property type="entry name" value="Composite domain of metallo-dependent hydrolases"/>
    <property type="match status" value="2"/>
</dbReference>
<keyword evidence="3" id="KW-1185">Reference proteome</keyword>
<evidence type="ECO:0000313" key="3">
    <source>
        <dbReference type="Proteomes" id="UP000320390"/>
    </source>
</evidence>